<proteinExistence type="predicted"/>
<reference evidence="1" key="1">
    <citation type="journal article" date="2021" name="Proc. Natl. Acad. Sci. U.S.A.">
        <title>A Catalog of Tens of Thousands of Viruses from Human Metagenomes Reveals Hidden Associations with Chronic Diseases.</title>
        <authorList>
            <person name="Tisza M.J."/>
            <person name="Buck C.B."/>
        </authorList>
    </citation>
    <scope>NUCLEOTIDE SEQUENCE</scope>
    <source>
        <strain evidence="1">CtsBB38</strain>
    </source>
</reference>
<protein>
    <submittedName>
        <fullName evidence="1">Holliday junction resolvase</fullName>
    </submittedName>
</protein>
<name>A0A8S5MX48_9CAUD</name>
<accession>A0A8S5MX48</accession>
<dbReference type="EMBL" id="BK014999">
    <property type="protein sequence ID" value="DAD86483.1"/>
    <property type="molecule type" value="Genomic_DNA"/>
</dbReference>
<organism evidence="1">
    <name type="scientific">Siphoviridae sp. ctsBB38</name>
    <dbReference type="NCBI Taxonomy" id="2826482"/>
    <lineage>
        <taxon>Viruses</taxon>
        <taxon>Duplodnaviria</taxon>
        <taxon>Heunggongvirae</taxon>
        <taxon>Uroviricota</taxon>
        <taxon>Caudoviricetes</taxon>
    </lineage>
</organism>
<evidence type="ECO:0000313" key="1">
    <source>
        <dbReference type="EMBL" id="DAD86483.1"/>
    </source>
</evidence>
<sequence>MSTRSKSDEQEQYVANYLDGEVTPNSGAGHTKKGDVLVDKFYLVECKTKMQPTTQFTIKKEWLTKLQGQSLAMHRPYTALVFDFGKVGEEYAVIPLQDLKDYIEKLKGEL</sequence>